<evidence type="ECO:0000256" key="1">
    <source>
        <dbReference type="ARBA" id="ARBA00004636"/>
    </source>
</evidence>
<dbReference type="SUPFAM" id="SSF161077">
    <property type="entry name" value="Photosystem II antenna protein-like"/>
    <property type="match status" value="1"/>
</dbReference>
<dbReference type="GO" id="GO:0016168">
    <property type="term" value="F:chlorophyll binding"/>
    <property type="evidence" value="ECO:0007669"/>
    <property type="project" value="UniProtKB-KW"/>
</dbReference>
<dbReference type="RefSeq" id="WP_071455397.1">
    <property type="nucleotide sequence ID" value="NZ_CP017675.1"/>
</dbReference>
<feature type="transmembrane region" description="Helical" evidence="10">
    <location>
        <begin position="86"/>
        <end position="107"/>
    </location>
</feature>
<dbReference type="GO" id="GO:0009521">
    <property type="term" value="C:photosystem"/>
    <property type="evidence" value="ECO:0007669"/>
    <property type="project" value="InterPro"/>
</dbReference>
<dbReference type="InterPro" id="IPR036001">
    <property type="entry name" value="PS_II_antenna-like_sf"/>
</dbReference>
<evidence type="ECO:0000256" key="2">
    <source>
        <dbReference type="ARBA" id="ARBA00022494"/>
    </source>
</evidence>
<keyword evidence="12" id="KW-1185">Reference proteome</keyword>
<keyword evidence="4 10" id="KW-0812">Transmembrane</keyword>
<evidence type="ECO:0000313" key="12">
    <source>
        <dbReference type="Proteomes" id="UP000180235"/>
    </source>
</evidence>
<dbReference type="Pfam" id="PF00421">
    <property type="entry name" value="PSII"/>
    <property type="match status" value="1"/>
</dbReference>
<keyword evidence="8 10" id="KW-0472">Membrane</keyword>
<evidence type="ECO:0000256" key="5">
    <source>
        <dbReference type="ARBA" id="ARBA00022989"/>
    </source>
</evidence>
<protein>
    <submittedName>
        <fullName evidence="11">Chlorophyll a/b binding light-harvesting protein, putative</fullName>
    </submittedName>
</protein>
<evidence type="ECO:0000256" key="8">
    <source>
        <dbReference type="ARBA" id="ARBA00023136"/>
    </source>
</evidence>
<evidence type="ECO:0000256" key="7">
    <source>
        <dbReference type="ARBA" id="ARBA00023078"/>
    </source>
</evidence>
<dbReference type="OrthoDB" id="9429529at2"/>
<evidence type="ECO:0000256" key="9">
    <source>
        <dbReference type="SAM" id="MobiDB-lite"/>
    </source>
</evidence>
<evidence type="ECO:0000256" key="6">
    <source>
        <dbReference type="ARBA" id="ARBA00022991"/>
    </source>
</evidence>
<name>A0A1J0AGH9_9CYAN</name>
<feature type="transmembrane region" description="Helical" evidence="10">
    <location>
        <begin position="137"/>
        <end position="157"/>
    </location>
</feature>
<evidence type="ECO:0000256" key="10">
    <source>
        <dbReference type="SAM" id="Phobius"/>
    </source>
</evidence>
<feature type="transmembrane region" description="Helical" evidence="10">
    <location>
        <begin position="240"/>
        <end position="258"/>
    </location>
</feature>
<accession>A0A1J0AGH9</accession>
<reference evidence="11 12" key="1">
    <citation type="submission" date="2016-10" db="EMBL/GenBank/DDBJ databases">
        <title>Description of Gloeomargarita lithophora gen. nov., sp. nov., a thylakoid-bearing basal-branching cyanobacterium with intracellular carbonates, and proposal for Gloeomargaritales ord. nov.</title>
        <authorList>
            <person name="Moreira D."/>
            <person name="Tavera R."/>
            <person name="Benzerara K."/>
            <person name="Skouri-Panet F."/>
            <person name="Couradeau E."/>
            <person name="Gerard E."/>
            <person name="Loussert C."/>
            <person name="Novelo E."/>
            <person name="Zivanovic Y."/>
            <person name="Lopez-Garcia P."/>
        </authorList>
    </citation>
    <scope>NUCLEOTIDE SEQUENCE [LARGE SCALE GENOMIC DNA]</scope>
    <source>
        <strain evidence="11 12">D10</strain>
    </source>
</reference>
<keyword evidence="7" id="KW-0793">Thylakoid</keyword>
<feature type="transmembrane region" description="Helical" evidence="10">
    <location>
        <begin position="298"/>
        <end position="319"/>
    </location>
</feature>
<dbReference type="EMBL" id="CP017675">
    <property type="protein sequence ID" value="APB35052.1"/>
    <property type="molecule type" value="Genomic_DNA"/>
</dbReference>
<feature type="region of interest" description="Disordered" evidence="9">
    <location>
        <begin position="430"/>
        <end position="451"/>
    </location>
</feature>
<keyword evidence="5 10" id="KW-1133">Transmembrane helix</keyword>
<evidence type="ECO:0000256" key="3">
    <source>
        <dbReference type="ARBA" id="ARBA00022531"/>
    </source>
</evidence>
<evidence type="ECO:0000256" key="4">
    <source>
        <dbReference type="ARBA" id="ARBA00022692"/>
    </source>
</evidence>
<dbReference type="GO" id="GO:0031676">
    <property type="term" value="C:plasma membrane-derived thylakoid membrane"/>
    <property type="evidence" value="ECO:0007669"/>
    <property type="project" value="UniProtKB-SubCell"/>
</dbReference>
<evidence type="ECO:0000313" key="11">
    <source>
        <dbReference type="EMBL" id="APB35052.1"/>
    </source>
</evidence>
<feature type="transmembrane region" description="Helical" evidence="10">
    <location>
        <begin position="62"/>
        <end position="80"/>
    </location>
</feature>
<dbReference type="InterPro" id="IPR000932">
    <property type="entry name" value="PS_antenna-like"/>
</dbReference>
<comment type="subcellular location">
    <subcellularLocation>
        <location evidence="1">Cellular thylakoid membrane</location>
        <topology evidence="1">Multi-pass membrane protein</topology>
    </subcellularLocation>
</comment>
<organism evidence="11 12">
    <name type="scientific">Gloeomargarita lithophora Alchichica-D10</name>
    <dbReference type="NCBI Taxonomy" id="1188229"/>
    <lineage>
        <taxon>Bacteria</taxon>
        <taxon>Bacillati</taxon>
        <taxon>Cyanobacteriota</taxon>
        <taxon>Cyanophyceae</taxon>
        <taxon>Gloeomargaritales</taxon>
        <taxon>Gloeomargaritaceae</taxon>
        <taxon>Gloeomargarita</taxon>
    </lineage>
</organism>
<dbReference type="Proteomes" id="UP000180235">
    <property type="component" value="Chromosome"/>
</dbReference>
<gene>
    <name evidence="11" type="ORF">GlitD10_2709</name>
</gene>
<feature type="transmembrane region" description="Helical" evidence="10">
    <location>
        <begin position="207"/>
        <end position="228"/>
    </location>
</feature>
<dbReference type="KEGG" id="glt:GlitD10_2709"/>
<dbReference type="GO" id="GO:0009767">
    <property type="term" value="P:photosynthetic electron transport chain"/>
    <property type="evidence" value="ECO:0007669"/>
    <property type="project" value="InterPro"/>
</dbReference>
<keyword evidence="2" id="KW-0148">Chlorophyll</keyword>
<feature type="transmembrane region" description="Helical" evidence="10">
    <location>
        <begin position="27"/>
        <end position="50"/>
    </location>
</feature>
<dbReference type="NCBIfam" id="TIGR03041">
    <property type="entry name" value="PS_antenn_a_b"/>
    <property type="match status" value="1"/>
</dbReference>
<proteinExistence type="predicted"/>
<dbReference type="AlphaFoldDB" id="A0A1J0AGH9"/>
<keyword evidence="3" id="KW-0602">Photosynthesis</keyword>
<sequence>MKKTQTPPLYPWWAGNARFIDQSNTFIVAHAAQGALIMLWAGVFTLFELAKYNPAAPMYDQGLILLPHLAALGLGVGNGGQIVEPFPYLAVAGFHLVAAGVLAWGAWFHREKLPASLEMTAPPVVKFHFRWDDEAKLGLILGHHLLMLGLGALLLVAKAMWFGGLYDATLEQVRVVSQPNVDVFALWEYRTHLFDVNNLEDLVGGHIIVAVLLLLGGTWHILVPPFGWVKNRFLFSGDGILSYSLFGIALAGFAASYYCGFNTLAYPVAFYGPALELKSQFAPYYFDPAGAEIYSARVWLANAHFYLAFFFLQGGLWHFQRAMGLDVSRMFRSWQEELQAVYQPQFQCEPQALLEVVYEPRLVPAPAIAPGETEAMYEPVQGWHAPSLRVINGVKNTLYQAVYHWRPVVFYEPAQVSGLRQERAMGGFYAPAAKPSQQRPPRPQRWYGVGN</sequence>
<dbReference type="STRING" id="1188229.GlitD10_2709"/>
<keyword evidence="6" id="KW-0157">Chromophore</keyword>